<gene>
    <name evidence="2" type="primary">LOC105139749</name>
</gene>
<reference evidence="2" key="1">
    <citation type="submission" date="2025-08" db="UniProtKB">
        <authorList>
            <consortium name="RefSeq"/>
        </authorList>
    </citation>
    <scope>IDENTIFICATION</scope>
</reference>
<sequence>MIRFFPSASLLQFATPDNAPLFNSTLSSRQKVGNLRLRSSENSQLGSSVEESVPFHELLIYVCTVLFSGTIVACFSGSRSSCHGLVLAGKAYIDASHISSVASSGSTHQYNWWSSTAFHHLPVSESVAPLDCTLDGSFLFAGGLSGNVCALSIPSGPVLKSCPCPQQTSILSHSQQLTVMKSEKTSLGNGLFLVNEVWYDSAKQVPSR</sequence>
<keyword evidence="1" id="KW-1185">Reference proteome</keyword>
<name>A0AAJ6Y6T1_POPEU</name>
<dbReference type="InterPro" id="IPR011047">
    <property type="entry name" value="Quinoprotein_ADH-like_sf"/>
</dbReference>
<dbReference type="Proteomes" id="UP000694918">
    <property type="component" value="Unplaced"/>
</dbReference>
<dbReference type="GeneID" id="105139749"/>
<evidence type="ECO:0000313" key="1">
    <source>
        <dbReference type="Proteomes" id="UP000694918"/>
    </source>
</evidence>
<organism evidence="1 2">
    <name type="scientific">Populus euphratica</name>
    <name type="common">Euphrates poplar</name>
    <dbReference type="NCBI Taxonomy" id="75702"/>
    <lineage>
        <taxon>Eukaryota</taxon>
        <taxon>Viridiplantae</taxon>
        <taxon>Streptophyta</taxon>
        <taxon>Embryophyta</taxon>
        <taxon>Tracheophyta</taxon>
        <taxon>Spermatophyta</taxon>
        <taxon>Magnoliopsida</taxon>
        <taxon>eudicotyledons</taxon>
        <taxon>Gunneridae</taxon>
        <taxon>Pentapetalae</taxon>
        <taxon>rosids</taxon>
        <taxon>fabids</taxon>
        <taxon>Malpighiales</taxon>
        <taxon>Salicaceae</taxon>
        <taxon>Saliceae</taxon>
        <taxon>Populus</taxon>
    </lineage>
</organism>
<dbReference type="AlphaFoldDB" id="A0AAJ6Y6T1"/>
<evidence type="ECO:0000313" key="2">
    <source>
        <dbReference type="RefSeq" id="XP_011044618.1"/>
    </source>
</evidence>
<dbReference type="KEGG" id="peu:105139749"/>
<protein>
    <submittedName>
        <fullName evidence="2">Uncharacterized protein LOC105139749</fullName>
    </submittedName>
</protein>
<dbReference type="RefSeq" id="XP_011044618.1">
    <property type="nucleotide sequence ID" value="XM_011046316.1"/>
</dbReference>
<dbReference type="SUPFAM" id="SSF50998">
    <property type="entry name" value="Quinoprotein alcohol dehydrogenase-like"/>
    <property type="match status" value="1"/>
</dbReference>
<accession>A0AAJ6Y6T1</accession>
<proteinExistence type="predicted"/>